<reference evidence="2 3" key="1">
    <citation type="submission" date="2018-02" db="EMBL/GenBank/DDBJ databases">
        <title>Genome sequence of the basidiomycete white-rot fungus Phlebia centrifuga.</title>
        <authorList>
            <person name="Granchi Z."/>
            <person name="Peng M."/>
            <person name="de Vries R.P."/>
            <person name="Hilden K."/>
            <person name="Makela M.R."/>
            <person name="Grigoriev I."/>
            <person name="Riley R."/>
        </authorList>
    </citation>
    <scope>NUCLEOTIDE SEQUENCE [LARGE SCALE GENOMIC DNA]</scope>
    <source>
        <strain evidence="2 3">FBCC195</strain>
    </source>
</reference>
<organism evidence="2 3">
    <name type="scientific">Hermanssonia centrifuga</name>
    <dbReference type="NCBI Taxonomy" id="98765"/>
    <lineage>
        <taxon>Eukaryota</taxon>
        <taxon>Fungi</taxon>
        <taxon>Dikarya</taxon>
        <taxon>Basidiomycota</taxon>
        <taxon>Agaricomycotina</taxon>
        <taxon>Agaricomycetes</taxon>
        <taxon>Polyporales</taxon>
        <taxon>Meruliaceae</taxon>
        <taxon>Hermanssonia</taxon>
    </lineage>
</organism>
<keyword evidence="3" id="KW-1185">Reference proteome</keyword>
<dbReference type="PANTHER" id="PTHR10073">
    <property type="entry name" value="DNA MISMATCH REPAIR PROTEIN MLH, PMS, MUTL"/>
    <property type="match status" value="1"/>
</dbReference>
<accession>A0A2R6PN03</accession>
<dbReference type="GO" id="GO:0140664">
    <property type="term" value="F:ATP-dependent DNA damage sensor activity"/>
    <property type="evidence" value="ECO:0007669"/>
    <property type="project" value="InterPro"/>
</dbReference>
<dbReference type="SUPFAM" id="SSF55874">
    <property type="entry name" value="ATPase domain of HSP90 chaperone/DNA topoisomerase II/histidine kinase"/>
    <property type="match status" value="1"/>
</dbReference>
<dbReference type="AlphaFoldDB" id="A0A2R6PN03"/>
<dbReference type="GO" id="GO:0016887">
    <property type="term" value="F:ATP hydrolysis activity"/>
    <property type="evidence" value="ECO:0007669"/>
    <property type="project" value="InterPro"/>
</dbReference>
<dbReference type="PANTHER" id="PTHR10073:SF47">
    <property type="entry name" value="DNA MISMATCH REPAIR PROTEIN MLH3"/>
    <property type="match status" value="1"/>
</dbReference>
<gene>
    <name evidence="2" type="ORF">PHLCEN_2v4685</name>
</gene>
<dbReference type="Pfam" id="PF13589">
    <property type="entry name" value="HATPase_c_3"/>
    <property type="match status" value="1"/>
</dbReference>
<comment type="caution">
    <text evidence="2">The sequence shown here is derived from an EMBL/GenBank/DDBJ whole genome shotgun (WGS) entry which is preliminary data.</text>
</comment>
<evidence type="ECO:0000313" key="2">
    <source>
        <dbReference type="EMBL" id="PSR93790.1"/>
    </source>
</evidence>
<dbReference type="EMBL" id="MLYV02000468">
    <property type="protein sequence ID" value="PSR93790.1"/>
    <property type="molecule type" value="Genomic_DNA"/>
</dbReference>
<evidence type="ECO:0000313" key="3">
    <source>
        <dbReference type="Proteomes" id="UP000186601"/>
    </source>
</evidence>
<evidence type="ECO:0000256" key="1">
    <source>
        <dbReference type="ARBA" id="ARBA00006082"/>
    </source>
</evidence>
<dbReference type="GO" id="GO:0006298">
    <property type="term" value="P:mismatch repair"/>
    <property type="evidence" value="ECO:0007669"/>
    <property type="project" value="InterPro"/>
</dbReference>
<dbReference type="Proteomes" id="UP000186601">
    <property type="component" value="Unassembled WGS sequence"/>
</dbReference>
<dbReference type="GO" id="GO:0032300">
    <property type="term" value="C:mismatch repair complex"/>
    <property type="evidence" value="ECO:0007669"/>
    <property type="project" value="InterPro"/>
</dbReference>
<comment type="similarity">
    <text evidence="1">Belongs to the DNA mismatch repair MutL/HexB family.</text>
</comment>
<dbReference type="OrthoDB" id="429932at2759"/>
<proteinExistence type="inferred from homology"/>
<sequence>MTDPAAAAAATVQRLPASTQSKLRSTQILVSLPQVVSELVQNSLDAGARHVDVGVDCGDWTCWVRDDGAGMSKSDLEAFECAGRYGV</sequence>
<name>A0A2R6PN03_9APHY</name>
<dbReference type="InterPro" id="IPR036890">
    <property type="entry name" value="HATPase_C_sf"/>
</dbReference>
<dbReference type="Gene3D" id="3.30.565.10">
    <property type="entry name" value="Histidine kinase-like ATPase, C-terminal domain"/>
    <property type="match status" value="1"/>
</dbReference>
<dbReference type="STRING" id="98765.A0A2R6PN03"/>
<dbReference type="InterPro" id="IPR038973">
    <property type="entry name" value="MutL/Mlh/Pms-like"/>
</dbReference>
<protein>
    <submittedName>
        <fullName evidence="2">Uncharacterized protein</fullName>
    </submittedName>
</protein>